<dbReference type="AlphaFoldDB" id="A0A502GNX8"/>
<dbReference type="RefSeq" id="WP_140468399.1">
    <property type="nucleotide sequence ID" value="NZ_RCYZ01000007.1"/>
</dbReference>
<proteinExistence type="predicted"/>
<protein>
    <submittedName>
        <fullName evidence="1">Uncharacterized protein</fullName>
    </submittedName>
</protein>
<keyword evidence="2" id="KW-1185">Reference proteome</keyword>
<comment type="caution">
    <text evidence="1">The sequence shown here is derived from an EMBL/GenBank/DDBJ whole genome shotgun (WGS) entry which is preliminary data.</text>
</comment>
<dbReference type="EMBL" id="RCYZ01000007">
    <property type="protein sequence ID" value="TPG63581.1"/>
    <property type="molecule type" value="Genomic_DNA"/>
</dbReference>
<sequence length="529" mass="57827">MPRPALPLLFAISSLHRAAGQILRRWWGPLGLLAAAGCAQKDYFQPDARLPATTAGGAPARYTAGRQYDRPGGLHRVFFGKHYRRTWAAPVAAPAFDAATAASGGALRLGKLGGGFNSTSLGLVAADGRPYVLRTVDKDPSRALPGWLKNSPVAWYLRDNVSATHPYAALVVPPLARAAGVPHTTPRLFYARPDAPALAGDSLVKLRGQLVWLEEKFSGDARPTDVVPAATDLMSSEAFYKHLFADPRHRPDAAALLRARLLDAWLGDWDRHAGQWTWAQVPAPGAPAGRFRYQPVPKDRDMVFYRAADGVFPWLFTRRIFLRKWNTFRPAYHDIGGLLQQGHYLDEHGLIGLTAGQFQAAAAAMQRQLTDAAIDSALHRLPPAAYALEGPYLAGALRQRRTDLPRVAAVLYRRLSRRPTVGGTAQAERFVVRRYADSTAVAVYAPALGPDSLLLARTFFRHETKVITLEGLEGADVFEVSEIGPRATQGPRVAIYGNPGARPPAPARGLRYFTEPRRSAHAYTRPAEE</sequence>
<dbReference type="Proteomes" id="UP000317646">
    <property type="component" value="Unassembled WGS sequence"/>
</dbReference>
<dbReference type="OrthoDB" id="333971at2"/>
<evidence type="ECO:0000313" key="2">
    <source>
        <dbReference type="Proteomes" id="UP000317646"/>
    </source>
</evidence>
<evidence type="ECO:0000313" key="1">
    <source>
        <dbReference type="EMBL" id="TPG63581.1"/>
    </source>
</evidence>
<accession>A0A502GNX8</accession>
<reference evidence="1 2" key="1">
    <citation type="journal article" date="2019" name="Environ. Microbiol.">
        <title>Species interactions and distinct microbial communities in high Arctic permafrost affected cryosols are associated with the CH4 and CO2 gas fluxes.</title>
        <authorList>
            <person name="Altshuler I."/>
            <person name="Hamel J."/>
            <person name="Turney S."/>
            <person name="Magnuson E."/>
            <person name="Levesque R."/>
            <person name="Greer C."/>
            <person name="Whyte L.G."/>
        </authorList>
    </citation>
    <scope>NUCLEOTIDE SEQUENCE [LARGE SCALE GENOMIC DNA]</scope>
    <source>
        <strain evidence="1 2">S9.2P</strain>
    </source>
</reference>
<gene>
    <name evidence="1" type="ORF">EAH73_16105</name>
</gene>
<organism evidence="1 2">
    <name type="scientific">Hymenobacter nivis</name>
    <dbReference type="NCBI Taxonomy" id="1850093"/>
    <lineage>
        <taxon>Bacteria</taxon>
        <taxon>Pseudomonadati</taxon>
        <taxon>Bacteroidota</taxon>
        <taxon>Cytophagia</taxon>
        <taxon>Cytophagales</taxon>
        <taxon>Hymenobacteraceae</taxon>
        <taxon>Hymenobacter</taxon>
    </lineage>
</organism>
<name>A0A502GNX8_9BACT</name>